<keyword evidence="1" id="KW-0175">Coiled coil</keyword>
<dbReference type="PANTHER" id="PTHR35480">
    <property type="entry name" value="MATERNAL EFFECT EMBRYO ARREST 22"/>
    <property type="match status" value="1"/>
</dbReference>
<dbReference type="PANTHER" id="PTHR35480:SF1">
    <property type="entry name" value="MATERNAL EFFECT EMBRYO ARREST 22"/>
    <property type="match status" value="1"/>
</dbReference>
<dbReference type="Gramene" id="OMERI01G29300.1">
    <property type="protein sequence ID" value="OMERI01G29300.1"/>
    <property type="gene ID" value="OMERI01G29300"/>
</dbReference>
<feature type="compositionally biased region" description="Basic and acidic residues" evidence="2">
    <location>
        <begin position="542"/>
        <end position="555"/>
    </location>
</feature>
<keyword evidence="4" id="KW-1185">Reference proteome</keyword>
<accession>A0A0E0C881</accession>
<feature type="coiled-coil region" evidence="1">
    <location>
        <begin position="38"/>
        <end position="158"/>
    </location>
</feature>
<feature type="compositionally biased region" description="Polar residues" evidence="2">
    <location>
        <begin position="816"/>
        <end position="837"/>
    </location>
</feature>
<dbReference type="EnsemblPlants" id="OMERI01G29300.1">
    <property type="protein sequence ID" value="OMERI01G29300.1"/>
    <property type="gene ID" value="OMERI01G29300"/>
</dbReference>
<evidence type="ECO:0000256" key="1">
    <source>
        <dbReference type="SAM" id="Coils"/>
    </source>
</evidence>
<feature type="compositionally biased region" description="Low complexity" evidence="2">
    <location>
        <begin position="1"/>
        <end position="23"/>
    </location>
</feature>
<evidence type="ECO:0000313" key="4">
    <source>
        <dbReference type="Proteomes" id="UP000008021"/>
    </source>
</evidence>
<name>A0A0E0C881_9ORYZ</name>
<dbReference type="STRING" id="40149.A0A0E0C881"/>
<feature type="region of interest" description="Disordered" evidence="2">
    <location>
        <begin position="1"/>
        <end position="26"/>
    </location>
</feature>
<dbReference type="Proteomes" id="UP000008021">
    <property type="component" value="Chromosome 1"/>
</dbReference>
<protein>
    <recommendedName>
        <fullName evidence="5">Maternal effect embryo arrest 22</fullName>
    </recommendedName>
</protein>
<feature type="region of interest" description="Disordered" evidence="2">
    <location>
        <begin position="581"/>
        <end position="600"/>
    </location>
</feature>
<feature type="compositionally biased region" description="Low complexity" evidence="2">
    <location>
        <begin position="846"/>
        <end position="866"/>
    </location>
</feature>
<reference evidence="3" key="1">
    <citation type="submission" date="2015-04" db="UniProtKB">
        <authorList>
            <consortium name="EnsemblPlants"/>
        </authorList>
    </citation>
    <scope>IDENTIFICATION</scope>
</reference>
<dbReference type="eggNOG" id="ENOG502QQBQ">
    <property type="taxonomic scope" value="Eukaryota"/>
</dbReference>
<proteinExistence type="predicted"/>
<organism evidence="3">
    <name type="scientific">Oryza meridionalis</name>
    <dbReference type="NCBI Taxonomy" id="40149"/>
    <lineage>
        <taxon>Eukaryota</taxon>
        <taxon>Viridiplantae</taxon>
        <taxon>Streptophyta</taxon>
        <taxon>Embryophyta</taxon>
        <taxon>Tracheophyta</taxon>
        <taxon>Spermatophyta</taxon>
        <taxon>Magnoliopsida</taxon>
        <taxon>Liliopsida</taxon>
        <taxon>Poales</taxon>
        <taxon>Poaceae</taxon>
        <taxon>BOP clade</taxon>
        <taxon>Oryzoideae</taxon>
        <taxon>Oryzeae</taxon>
        <taxon>Oryzinae</taxon>
        <taxon>Oryza</taxon>
    </lineage>
</organism>
<feature type="compositionally biased region" description="Basic and acidic residues" evidence="2">
    <location>
        <begin position="509"/>
        <end position="522"/>
    </location>
</feature>
<reference evidence="3" key="2">
    <citation type="submission" date="2018-05" db="EMBL/GenBank/DDBJ databases">
        <title>OmerRS3 (Oryza meridionalis Reference Sequence Version 3).</title>
        <authorList>
            <person name="Zhang J."/>
            <person name="Kudrna D."/>
            <person name="Lee S."/>
            <person name="Talag J."/>
            <person name="Welchert J."/>
            <person name="Wing R.A."/>
        </authorList>
    </citation>
    <scope>NUCLEOTIDE SEQUENCE [LARGE SCALE GENOMIC DNA]</scope>
    <source>
        <strain evidence="3">cv. OR44</strain>
    </source>
</reference>
<dbReference type="HOGENOM" id="CLU_005011_1_0_1"/>
<feature type="region of interest" description="Disordered" evidence="2">
    <location>
        <begin position="470"/>
        <end position="559"/>
    </location>
</feature>
<evidence type="ECO:0000256" key="2">
    <source>
        <dbReference type="SAM" id="MobiDB-lite"/>
    </source>
</evidence>
<sequence length="1382" mass="154920">MAAEPSEPDASQEPAPAAAPAAAIGGPNPCCAKLWRKYQKSEASRAALREALKLLQGENDKLLKESSELSRVCNEERLRGDSAEAARISESDARDMLEKEIIELKAQNSALQQSHSVCKDGNELIRITELEEEIRRLKQVLVEEKKKSNSEKKNAEEEKGKVLELQRLLNMETHKSEEYKQLSDTERKAANGLRASCEKLRNEASEARERLVAQVKKTEEANKRAEEEKQKAAREKKCANSEKSLAEKNKNLIETERKKLTEEKSRAERLFAKLEEQKKLNEDLRVSIEVERKNAVDQKNHIDHLSQKLEEEKERSENLQRKLEKLCAVKETTSFGKYGQQHIDVVTEGANIRLLKEKLKLKKQQLKHAKNVSKLDKAKNALVRRELQRLKQDWIQLLSRFNMLDEHLAADGVEGIHVLTELKRHPEIHNFEQNLLPHNSITAPYFGLPSGIVPFSSSVPRDYTSYQLPRESCTRPISGTSSELEPPFGSSLRTKSKSPHRSSCPTSISDKKLMDSQGKDRLLVPASTDIRRKQSSMVPELTTKDGNDTRKHSDRALPVVSGDPFQQKALQSSMFGATEVTDKMPKGDKKRKRTKMSLKSTDCLSSKHKRLHLEMKAHDSTSNGILSRVQQGSSIMPVVNEDDVQTRRRKCHVIAGKTPSFSVPAKVPFAEAGNAYAVSKFPSLLSFEEMIKGDCLKLLDLDNDADEERYRRAMQRTLSPDLPIILPQATKAPTHEKSHHLSDMTPNAFEYERDCPSSGANATDLEMRPNLLGVEGPAIQKLIQSTGKLGHDRIDCHDNVKQLRANDKSNSVVNISCSTKSDNAPTSNSHPNSTLDLQHSHKEASNENSSNQIHSSSISDSGQQNIVGGCKTKATESTDLNLNSIIGLRHGDKRSMCFVGLVSMKKRNIIRMFQYWETLIAEARETSEEAFVDTPLFERISSEPLLLLEEKVALIVSLLLWDICRAITANPVLDGNFASSVFALTVKSYMETRWAFLKSNQLDVPVSLIEDFLVKREVVVCNKTGHVISDVDRYSLLDDETGIQVYTEPATIDQFISACALLASICVKVERMDIVLEVSYKVLLMGKSNLSWTLLAIHIIGSMCGDRFLSKSSNFLMTTMRLVVLLLEAKNNSLCLLSSYVQSNRPAIFPTCAHCLFDVVDSVSVDGFISSLLDELHLCSQQWNSCSNTNKIIARCSPHLGSSGLEVNCGEPCYISKQVKLSEDGYNYTAGRDLCYFAEITSLLELFGNYMSCEWTYNNVVVRLLKILESCTCEEYSAALLILLSQLGRFFVDDVGYEQRAVSDLRNHLSVLMRTKVSNSRNMPVQLSAIGALLSLLPLTFDKIVAHSGQLPDLYVLQGRQISEWFCQLSKEHQSIACSFFS</sequence>
<feature type="region of interest" description="Disordered" evidence="2">
    <location>
        <begin position="218"/>
        <end position="243"/>
    </location>
</feature>
<evidence type="ECO:0000313" key="3">
    <source>
        <dbReference type="EnsemblPlants" id="OMERI01G29300.1"/>
    </source>
</evidence>
<feature type="region of interest" description="Disordered" evidence="2">
    <location>
        <begin position="816"/>
        <end position="868"/>
    </location>
</feature>
<evidence type="ECO:0008006" key="5">
    <source>
        <dbReference type="Google" id="ProtNLM"/>
    </source>
</evidence>